<dbReference type="PANTHER" id="PTHR15871">
    <property type="entry name" value="PH DOMAIN-CONTAINING PROTEIN"/>
    <property type="match status" value="1"/>
</dbReference>
<evidence type="ECO:0000256" key="3">
    <source>
        <dbReference type="ARBA" id="ARBA00022490"/>
    </source>
</evidence>
<keyword evidence="3" id="KW-0963">Cytoplasm</keyword>
<comment type="subcellular location">
    <subcellularLocation>
        <location evidence="2">Cytoplasm</location>
    </subcellularLocation>
    <subcellularLocation>
        <location evidence="1">Membrane</location>
    </subcellularLocation>
</comment>
<feature type="region of interest" description="Disordered" evidence="5">
    <location>
        <begin position="24"/>
        <end position="93"/>
    </location>
</feature>
<comment type="caution">
    <text evidence="6">The sequence shown here is derived from an EMBL/GenBank/DDBJ whole genome shotgun (WGS) entry which is preliminary data.</text>
</comment>
<evidence type="ECO:0008006" key="8">
    <source>
        <dbReference type="Google" id="ProtNLM"/>
    </source>
</evidence>
<dbReference type="InterPro" id="IPR043448">
    <property type="entry name" value="PKHO1/2"/>
</dbReference>
<dbReference type="PANTHER" id="PTHR15871:SF1">
    <property type="entry name" value="PLECKSTRIN HOMOLOGY DOMAIN-CONTAINING FAMILY O MEMBER 1"/>
    <property type="match status" value="1"/>
</dbReference>
<keyword evidence="7" id="KW-1185">Reference proteome</keyword>
<gene>
    <name evidence="6" type="ORF">scyTo_0026799</name>
</gene>
<reference evidence="6 7" key="1">
    <citation type="journal article" date="2018" name="Nat. Ecol. Evol.">
        <title>Shark genomes provide insights into elasmobranch evolution and the origin of vertebrates.</title>
        <authorList>
            <person name="Hara Y"/>
            <person name="Yamaguchi K"/>
            <person name="Onimaru K"/>
            <person name="Kadota M"/>
            <person name="Koyanagi M"/>
            <person name="Keeley SD"/>
            <person name="Tatsumi K"/>
            <person name="Tanaka K"/>
            <person name="Motone F"/>
            <person name="Kageyama Y"/>
            <person name="Nozu R"/>
            <person name="Adachi N"/>
            <person name="Nishimura O"/>
            <person name="Nakagawa R"/>
            <person name="Tanegashima C"/>
            <person name="Kiyatake I"/>
            <person name="Matsumoto R"/>
            <person name="Murakumo K"/>
            <person name="Nishida K"/>
            <person name="Terakita A"/>
            <person name="Kuratani S"/>
            <person name="Sato K"/>
            <person name="Hyodo S Kuraku.S."/>
        </authorList>
    </citation>
    <scope>NUCLEOTIDE SEQUENCE [LARGE SCALE GENOMIC DNA]</scope>
</reference>
<dbReference type="GO" id="GO:0032587">
    <property type="term" value="C:ruffle membrane"/>
    <property type="evidence" value="ECO:0007669"/>
    <property type="project" value="TreeGrafter"/>
</dbReference>
<dbReference type="STRING" id="75743.A0A401QL78"/>
<feature type="compositionally biased region" description="Basic and acidic residues" evidence="5">
    <location>
        <begin position="68"/>
        <end position="81"/>
    </location>
</feature>
<dbReference type="AlphaFoldDB" id="A0A401QL78"/>
<evidence type="ECO:0000313" key="6">
    <source>
        <dbReference type="EMBL" id="GCB86126.1"/>
    </source>
</evidence>
<dbReference type="OrthoDB" id="6358316at2759"/>
<dbReference type="EMBL" id="BFAA01241748">
    <property type="protein sequence ID" value="GCB86126.1"/>
    <property type="molecule type" value="Genomic_DNA"/>
</dbReference>
<organism evidence="6 7">
    <name type="scientific">Scyliorhinus torazame</name>
    <name type="common">Cloudy catshark</name>
    <name type="synonym">Catulus torazame</name>
    <dbReference type="NCBI Taxonomy" id="75743"/>
    <lineage>
        <taxon>Eukaryota</taxon>
        <taxon>Metazoa</taxon>
        <taxon>Chordata</taxon>
        <taxon>Craniata</taxon>
        <taxon>Vertebrata</taxon>
        <taxon>Chondrichthyes</taxon>
        <taxon>Elasmobranchii</taxon>
        <taxon>Galeomorphii</taxon>
        <taxon>Galeoidea</taxon>
        <taxon>Carcharhiniformes</taxon>
        <taxon>Scyliorhinidae</taxon>
        <taxon>Scyliorhinus</taxon>
    </lineage>
</organism>
<evidence type="ECO:0000256" key="5">
    <source>
        <dbReference type="SAM" id="MobiDB-lite"/>
    </source>
</evidence>
<evidence type="ECO:0000256" key="1">
    <source>
        <dbReference type="ARBA" id="ARBA00004370"/>
    </source>
</evidence>
<evidence type="ECO:0000256" key="4">
    <source>
        <dbReference type="ARBA" id="ARBA00023136"/>
    </source>
</evidence>
<dbReference type="GO" id="GO:0036195">
    <property type="term" value="C:muscle cell projection membrane"/>
    <property type="evidence" value="ECO:0007669"/>
    <property type="project" value="TreeGrafter"/>
</dbReference>
<name>A0A401QL78_SCYTO</name>
<proteinExistence type="predicted"/>
<feature type="region of interest" description="Disordered" evidence="5">
    <location>
        <begin position="107"/>
        <end position="130"/>
    </location>
</feature>
<dbReference type="GO" id="GO:1901739">
    <property type="term" value="P:regulation of myoblast fusion"/>
    <property type="evidence" value="ECO:0007669"/>
    <property type="project" value="TreeGrafter"/>
</dbReference>
<accession>A0A401QL78</accession>
<dbReference type="GO" id="GO:0005737">
    <property type="term" value="C:cytoplasm"/>
    <property type="evidence" value="ECO:0007669"/>
    <property type="project" value="UniProtKB-SubCell"/>
</dbReference>
<dbReference type="Proteomes" id="UP000288216">
    <property type="component" value="Unassembled WGS sequence"/>
</dbReference>
<keyword evidence="4" id="KW-0472">Membrane</keyword>
<sequence length="226" mass="24690">MPDGMLTLDLIQEEDAALDHHGTCAEVAGGHPKPNYESSPQTAGAGETVTEKERPSQNGSLPKRRDGRQRESGTSLDRERSSSPPVPKKLPFAELNKCASEEILSRAGSAHSSALRKGSESPSRSAERERLGQVKELVALKLERTRQLLLEAAGPVGRKGQSRDTPGKPEHQAERLLTEALTNWNQAKQVLAEVEELRDLCQRPAGRHIEPALISCSQPPCRRSLM</sequence>
<protein>
    <recommendedName>
        <fullName evidence="8">Pleckstrin homology domain-containing family O member 1</fullName>
    </recommendedName>
</protein>
<evidence type="ECO:0000256" key="2">
    <source>
        <dbReference type="ARBA" id="ARBA00004496"/>
    </source>
</evidence>
<evidence type="ECO:0000313" key="7">
    <source>
        <dbReference type="Proteomes" id="UP000288216"/>
    </source>
</evidence>
<dbReference type="OMA" id="MXASTST"/>